<keyword evidence="2" id="KW-0812">Transmembrane</keyword>
<sequence>MDLFFQLMLGAFLGAAAGYYTNTIALKKLFSNNGIIAREKDRFIDEISIMISKKIINYDSIYKEIIKDKFQNNIKEFFKKIKNQLISKTDIKIKNVAGFNESKENIINWIKTDANENILTILNELSKNIKLEQIIDESQFKHIIKSITESFISYEKNNHFILNAANKIYKNNNEKYKDILKEISDNIINNLSNNNKKIESLLISLINNLNIENLFYDFFFSLSDKKIKELFSINDILEIKDIIKELSNKKEFENIVDYVIDKLYMKLKNTDKTIYELLNHNISDRIKDIVSDILPKLIDIIIPIINENKSKLECIIEKAVDEEIENIDGVFWQFIVKAIRKVFLNDIASKYKIVNKIIEYTQKYKDNNEKLVEAVCDDIINYLNNTKISKILKSIEVNEDTLKNVLRDIVIFNIKEFPNSLIEKFLNMKISLLADSYMIKELYSFVEKEIIKYAVSNFDKVSAFVYKKIDSINEETLNKFFYSFDISVIIKENKSSIENYLYNVYLKYKEKTINDLFNNSIYEEIINLFETIIDKYSDYNINEIIIKKEKQIDNFFNNNAYSSIIKFINKEKDFISSVIDSIVIKTIKNNMGKLNKDEIAKMANDFMGKELEPINILGAFLGFVFGLLTAYLFPVNSFNPSLGYLNYIAEPLVYTFIGFITNVLAIYSIFKPYEPLFGIKKKVFWGAVACEKSRFASSMSDFVNDRLMEKEGIISILENKKDIEDNLIKDNYKKFFNYMLEDEKINKLNIFSYLKESINTIIINNIDFIKTGIIKLIIKNNYIYNIIKNNKEVLINYINDNIFSVLKLLLSNINIINLKDFIKNIIIDNIKDLSKFKNIIVLNATKAINSNSVRDRIFYIAAYFIDNEISKNSSKKIKEMFGGEIVNLVRSNSEFIFSMMSKKLNETLLENRYEIRETIIKDIPLKNDLVIDLTDRIILNLINKKIPIFIDDMKYDIMNISFNFLDENILSKNVSYFIGQNSNEKLYEENSLRKYLNDTINNNEYLILNVFDKLFDFSVKNIDYKLIEKYTQSFLENTDIYFYELIRKLCISIYNNRYKVTEDIKNYIESSLYPTTIKECLNIEKYFDDILKDIFKYSDIERLLLYDNLIDLNNFIISIYNILDNLDKNEYINSSISEEIKKIISKLRNDIPFIIDDKLKYYFLNLIINCAEDDINLIIDAIDFSAITKEEIDKMNAKNIHDVFNSFAKKYLTRLKLYGMFGGFVGVFLVIIKYIGTFNTEAFNILNIILIIITIILSISMIISILKNISD</sequence>
<feature type="transmembrane region" description="Helical" evidence="2">
    <location>
        <begin position="1217"/>
        <end position="1236"/>
    </location>
</feature>
<organism evidence="3 4">
    <name type="scientific">Brachyspira murdochii (strain ATCC 51284 / DSM 12563 / 56-150)</name>
    <name type="common">Serpulina murdochii</name>
    <dbReference type="NCBI Taxonomy" id="526224"/>
    <lineage>
        <taxon>Bacteria</taxon>
        <taxon>Pseudomonadati</taxon>
        <taxon>Spirochaetota</taxon>
        <taxon>Spirochaetia</taxon>
        <taxon>Brachyspirales</taxon>
        <taxon>Brachyspiraceae</taxon>
        <taxon>Brachyspira</taxon>
    </lineage>
</organism>
<proteinExistence type="predicted"/>
<dbReference type="OrthoDB" id="9787430at2"/>
<dbReference type="KEGG" id="brm:Bmur_1026"/>
<feature type="transmembrane region" description="Helical" evidence="2">
    <location>
        <begin position="1242"/>
        <end position="1266"/>
    </location>
</feature>
<dbReference type="eggNOG" id="COG4399">
    <property type="taxonomic scope" value="Bacteria"/>
</dbReference>
<dbReference type="AlphaFoldDB" id="D5U8U9"/>
<dbReference type="RefSeq" id="WP_013113548.1">
    <property type="nucleotide sequence ID" value="NC_014150.1"/>
</dbReference>
<feature type="transmembrane region" description="Helical" evidence="2">
    <location>
        <begin position="614"/>
        <end position="633"/>
    </location>
</feature>
<evidence type="ECO:0000256" key="1">
    <source>
        <dbReference type="SAM" id="Coils"/>
    </source>
</evidence>
<feature type="transmembrane region" description="Helical" evidence="2">
    <location>
        <begin position="653"/>
        <end position="670"/>
    </location>
</feature>
<dbReference type="HOGENOM" id="CLU_263894_0_0_12"/>
<keyword evidence="1" id="KW-0175">Coiled coil</keyword>
<evidence type="ECO:0000313" key="4">
    <source>
        <dbReference type="Proteomes" id="UP000001915"/>
    </source>
</evidence>
<dbReference type="EMBL" id="CP001959">
    <property type="protein sequence ID" value="ADG71122.1"/>
    <property type="molecule type" value="Genomic_DNA"/>
</dbReference>
<dbReference type="STRING" id="526224.Bmur_1026"/>
<name>D5U8U9_BRAM5</name>
<evidence type="ECO:0008006" key="5">
    <source>
        <dbReference type="Google" id="ProtNLM"/>
    </source>
</evidence>
<reference evidence="3 4" key="1">
    <citation type="journal article" date="2010" name="Stand. Genomic Sci.">
        <title>Complete genome sequence of Brachyspira murdochii type strain (56-150).</title>
        <authorList>
            <person name="Pati A."/>
            <person name="Sikorski J."/>
            <person name="Gronow S."/>
            <person name="Munk C."/>
            <person name="Lapidus A."/>
            <person name="Copeland A."/>
            <person name="Glavina Del Tio T."/>
            <person name="Nolan M."/>
            <person name="Lucas S."/>
            <person name="Chen F."/>
            <person name="Tice H."/>
            <person name="Cheng J.F."/>
            <person name="Han C."/>
            <person name="Detter J.C."/>
            <person name="Bruce D."/>
            <person name="Tapia R."/>
            <person name="Goodwin L."/>
            <person name="Pitluck S."/>
            <person name="Liolios K."/>
            <person name="Ivanova N."/>
            <person name="Mavromatis K."/>
            <person name="Mikhailova N."/>
            <person name="Chen A."/>
            <person name="Palaniappan K."/>
            <person name="Land M."/>
            <person name="Hauser L."/>
            <person name="Chang Y.J."/>
            <person name="Jeffries C.D."/>
            <person name="Spring S."/>
            <person name="Rohde M."/>
            <person name="Goker M."/>
            <person name="Bristow J."/>
            <person name="Eisen J.A."/>
            <person name="Markowitz V."/>
            <person name="Hugenholtz P."/>
            <person name="Kyrpides N.C."/>
            <person name="Klenk H.P."/>
        </authorList>
    </citation>
    <scope>NUCLEOTIDE SEQUENCE [LARGE SCALE GENOMIC DNA]</scope>
    <source>
        <strain evidence="4">ATCC 51284 / DSM 12563 / 56-150</strain>
    </source>
</reference>
<feature type="coiled-coil region" evidence="1">
    <location>
        <begin position="166"/>
        <end position="208"/>
    </location>
</feature>
<gene>
    <name evidence="3" type="ordered locus">Bmur_1026</name>
</gene>
<evidence type="ECO:0000313" key="3">
    <source>
        <dbReference type="EMBL" id="ADG71122.1"/>
    </source>
</evidence>
<keyword evidence="2" id="KW-0472">Membrane</keyword>
<accession>D5U8U9</accession>
<evidence type="ECO:0000256" key="2">
    <source>
        <dbReference type="SAM" id="Phobius"/>
    </source>
</evidence>
<protein>
    <recommendedName>
        <fullName evidence="5">DUF445 family protein</fullName>
    </recommendedName>
</protein>
<dbReference type="Proteomes" id="UP000001915">
    <property type="component" value="Chromosome"/>
</dbReference>
<keyword evidence="2" id="KW-1133">Transmembrane helix</keyword>